<comment type="caution">
    <text evidence="1">The sequence shown here is derived from an EMBL/GenBank/DDBJ whole genome shotgun (WGS) entry which is preliminary data.</text>
</comment>
<dbReference type="EMBL" id="VTEG01000007">
    <property type="protein sequence ID" value="TYR99126.1"/>
    <property type="molecule type" value="Genomic_DNA"/>
</dbReference>
<sequence length="79" mass="9300">MYIEVTIDLERYDGSCFDLRLSNYHTVKKMVDLVWQTQKVAYEPREGNWIRVVNKRKVIPGSIRLMDAGIRSGDRIEIL</sequence>
<name>A0A5D4MBW4_9BACI</name>
<accession>A0A5D4MBW4</accession>
<gene>
    <name evidence="1" type="ORF">FZC84_12185</name>
</gene>
<dbReference type="InterPro" id="IPR024962">
    <property type="entry name" value="YukD-like"/>
</dbReference>
<reference evidence="1 2" key="1">
    <citation type="submission" date="2019-08" db="EMBL/GenBank/DDBJ databases">
        <title>Bacillus genomes from the desert of Cuatro Cienegas, Coahuila.</title>
        <authorList>
            <person name="Olmedo-Alvarez G."/>
        </authorList>
    </citation>
    <scope>NUCLEOTIDE SEQUENCE [LARGE SCALE GENOMIC DNA]</scope>
    <source>
        <strain evidence="1 2">CH128b_4D</strain>
    </source>
</reference>
<dbReference type="AlphaFoldDB" id="A0A5D4MBW4"/>
<dbReference type="Pfam" id="PF08817">
    <property type="entry name" value="YukD"/>
    <property type="match status" value="1"/>
</dbReference>
<proteinExistence type="predicted"/>
<organism evidence="1 2">
    <name type="scientific">Rossellomorea vietnamensis</name>
    <dbReference type="NCBI Taxonomy" id="218284"/>
    <lineage>
        <taxon>Bacteria</taxon>
        <taxon>Bacillati</taxon>
        <taxon>Bacillota</taxon>
        <taxon>Bacilli</taxon>
        <taxon>Bacillales</taxon>
        <taxon>Bacillaceae</taxon>
        <taxon>Rossellomorea</taxon>
    </lineage>
</organism>
<dbReference type="Proteomes" id="UP000325182">
    <property type="component" value="Unassembled WGS sequence"/>
</dbReference>
<dbReference type="RefSeq" id="WP_148954071.1">
    <property type="nucleotide sequence ID" value="NZ_VTEG01000007.1"/>
</dbReference>
<evidence type="ECO:0000313" key="2">
    <source>
        <dbReference type="Proteomes" id="UP000325182"/>
    </source>
</evidence>
<dbReference type="Gene3D" id="3.10.20.90">
    <property type="entry name" value="Phosphatidylinositol 3-kinase Catalytic Subunit, Chain A, domain 1"/>
    <property type="match status" value="1"/>
</dbReference>
<protein>
    <submittedName>
        <fullName evidence="1">Ubiquitin</fullName>
    </submittedName>
</protein>
<evidence type="ECO:0000313" key="1">
    <source>
        <dbReference type="EMBL" id="TYR99126.1"/>
    </source>
</evidence>